<feature type="non-terminal residue" evidence="2">
    <location>
        <position position="1"/>
    </location>
</feature>
<keyword evidence="1" id="KW-1133">Transmembrane helix</keyword>
<comment type="caution">
    <text evidence="2">The sequence shown here is derived from an EMBL/GenBank/DDBJ whole genome shotgun (WGS) entry which is preliminary data.</text>
</comment>
<proteinExistence type="predicted"/>
<evidence type="ECO:0000313" key="3">
    <source>
        <dbReference type="Proteomes" id="UP001444071"/>
    </source>
</evidence>
<protein>
    <submittedName>
        <fullName evidence="2">Uncharacterized protein</fullName>
    </submittedName>
</protein>
<dbReference type="Proteomes" id="UP001444071">
    <property type="component" value="Unassembled WGS sequence"/>
</dbReference>
<name>A0ABV0WM29_9TELE</name>
<accession>A0ABV0WM29</accession>
<dbReference type="EMBL" id="JAHRIM010060312">
    <property type="protein sequence ID" value="MEQ2270677.1"/>
    <property type="molecule type" value="Genomic_DNA"/>
</dbReference>
<organism evidence="2 3">
    <name type="scientific">Xenotaenia resolanae</name>
    <dbReference type="NCBI Taxonomy" id="208358"/>
    <lineage>
        <taxon>Eukaryota</taxon>
        <taxon>Metazoa</taxon>
        <taxon>Chordata</taxon>
        <taxon>Craniata</taxon>
        <taxon>Vertebrata</taxon>
        <taxon>Euteleostomi</taxon>
        <taxon>Actinopterygii</taxon>
        <taxon>Neopterygii</taxon>
        <taxon>Teleostei</taxon>
        <taxon>Neoteleostei</taxon>
        <taxon>Acanthomorphata</taxon>
        <taxon>Ovalentaria</taxon>
        <taxon>Atherinomorphae</taxon>
        <taxon>Cyprinodontiformes</taxon>
        <taxon>Goodeidae</taxon>
        <taxon>Xenotaenia</taxon>
    </lineage>
</organism>
<gene>
    <name evidence="2" type="ORF">XENORESO_008110</name>
</gene>
<keyword evidence="1" id="KW-0812">Transmembrane</keyword>
<reference evidence="2 3" key="1">
    <citation type="submission" date="2021-06" db="EMBL/GenBank/DDBJ databases">
        <authorList>
            <person name="Palmer J.M."/>
        </authorList>
    </citation>
    <scope>NUCLEOTIDE SEQUENCE [LARGE SCALE GENOMIC DNA]</scope>
    <source>
        <strain evidence="2 3">XR_2019</strain>
        <tissue evidence="2">Muscle</tissue>
    </source>
</reference>
<keyword evidence="1" id="KW-0472">Membrane</keyword>
<feature type="transmembrane region" description="Helical" evidence="1">
    <location>
        <begin position="29"/>
        <end position="55"/>
    </location>
</feature>
<evidence type="ECO:0000256" key="1">
    <source>
        <dbReference type="SAM" id="Phobius"/>
    </source>
</evidence>
<keyword evidence="3" id="KW-1185">Reference proteome</keyword>
<evidence type="ECO:0000313" key="2">
    <source>
        <dbReference type="EMBL" id="MEQ2270677.1"/>
    </source>
</evidence>
<sequence length="56" mass="6409">VFEVFTEDTAAQFSESYIYLLRPAEPVKISLFVCYAMAPHLLAVLLIVEFSVLYIH</sequence>